<dbReference type="Proteomes" id="UP001443914">
    <property type="component" value="Unassembled WGS sequence"/>
</dbReference>
<dbReference type="InterPro" id="IPR019387">
    <property type="entry name" value="SAYSvFN_dom"/>
</dbReference>
<feature type="transmembrane region" description="Helical" evidence="1">
    <location>
        <begin position="141"/>
        <end position="163"/>
    </location>
</feature>
<comment type="caution">
    <text evidence="3">The sequence shown here is derived from an EMBL/GenBank/DDBJ whole genome shotgun (WGS) entry which is preliminary data.</text>
</comment>
<accession>A0AAW1J7A5</accession>
<dbReference type="PANTHER" id="PTHR13527:SF0">
    <property type="entry name" value="SAYSVFN DOMAIN-CONTAINING PROTEIN 1"/>
    <property type="match status" value="1"/>
</dbReference>
<dbReference type="SUPFAM" id="SSF54236">
    <property type="entry name" value="Ubiquitin-like"/>
    <property type="match status" value="1"/>
</dbReference>
<evidence type="ECO:0000313" key="3">
    <source>
        <dbReference type="EMBL" id="KAK9698913.1"/>
    </source>
</evidence>
<keyword evidence="1" id="KW-0472">Membrane</keyword>
<dbReference type="InterPro" id="IPR000626">
    <property type="entry name" value="Ubiquitin-like_dom"/>
</dbReference>
<dbReference type="PROSITE" id="PS50053">
    <property type="entry name" value="UBIQUITIN_2"/>
    <property type="match status" value="1"/>
</dbReference>
<dbReference type="Gene3D" id="3.10.20.90">
    <property type="entry name" value="Phosphatidylinositol 3-kinase Catalytic Subunit, Chain A, domain 1"/>
    <property type="match status" value="1"/>
</dbReference>
<proteinExistence type="predicted"/>
<dbReference type="PANTHER" id="PTHR13527">
    <property type="entry name" value="SAYSVFN DOMAIN-CONTAINING PROTEIN 1"/>
    <property type="match status" value="1"/>
</dbReference>
<sequence>MGEIEVDESNNLSPKNSVKIILKTVGPSRPFHLRVPSHIKVRDLRKIVAEGEHLPIENLRLISRGKALHDSKNGEDVYIQLADGDSFIVAVRPKAPPKHVRDGYDDDEDDDDLKFQLPESAARWKWRLFCILHDKLKLPDIVLIAIFSLSVKAWAFIVLWFMLAPVAHKWELGPLYILATGFATIFLNLGHRQAGELSAYSIFNEDFRELPGTFNADRVDRDIRTGQL</sequence>
<organism evidence="3 4">
    <name type="scientific">Saponaria officinalis</name>
    <name type="common">Common soapwort</name>
    <name type="synonym">Lychnis saponaria</name>
    <dbReference type="NCBI Taxonomy" id="3572"/>
    <lineage>
        <taxon>Eukaryota</taxon>
        <taxon>Viridiplantae</taxon>
        <taxon>Streptophyta</taxon>
        <taxon>Embryophyta</taxon>
        <taxon>Tracheophyta</taxon>
        <taxon>Spermatophyta</taxon>
        <taxon>Magnoliopsida</taxon>
        <taxon>eudicotyledons</taxon>
        <taxon>Gunneridae</taxon>
        <taxon>Pentapetalae</taxon>
        <taxon>Caryophyllales</taxon>
        <taxon>Caryophyllaceae</taxon>
        <taxon>Caryophylleae</taxon>
        <taxon>Saponaria</taxon>
    </lineage>
</organism>
<feature type="transmembrane region" description="Helical" evidence="1">
    <location>
        <begin position="175"/>
        <end position="191"/>
    </location>
</feature>
<keyword evidence="1" id="KW-0812">Transmembrane</keyword>
<protein>
    <recommendedName>
        <fullName evidence="2">Ubiquitin-like domain-containing protein</fullName>
    </recommendedName>
</protein>
<dbReference type="CDD" id="cd17039">
    <property type="entry name" value="Ubl_ubiquitin_like"/>
    <property type="match status" value="1"/>
</dbReference>
<dbReference type="EMBL" id="JBDFQZ010000008">
    <property type="protein sequence ID" value="KAK9698913.1"/>
    <property type="molecule type" value="Genomic_DNA"/>
</dbReference>
<evidence type="ECO:0000256" key="1">
    <source>
        <dbReference type="SAM" id="Phobius"/>
    </source>
</evidence>
<evidence type="ECO:0000259" key="2">
    <source>
        <dbReference type="PROSITE" id="PS50053"/>
    </source>
</evidence>
<dbReference type="Pfam" id="PF10260">
    <property type="entry name" value="SAYSvFN"/>
    <property type="match status" value="1"/>
</dbReference>
<feature type="domain" description="Ubiquitin-like" evidence="2">
    <location>
        <begin position="18"/>
        <end position="80"/>
    </location>
</feature>
<evidence type="ECO:0000313" key="4">
    <source>
        <dbReference type="Proteomes" id="UP001443914"/>
    </source>
</evidence>
<gene>
    <name evidence="3" type="ORF">RND81_08G140200</name>
</gene>
<keyword evidence="4" id="KW-1185">Reference proteome</keyword>
<name>A0AAW1J7A5_SAPOF</name>
<dbReference type="InterPro" id="IPR029071">
    <property type="entry name" value="Ubiquitin-like_domsf"/>
</dbReference>
<keyword evidence="1" id="KW-1133">Transmembrane helix</keyword>
<reference evidence="3" key="1">
    <citation type="submission" date="2024-03" db="EMBL/GenBank/DDBJ databases">
        <title>WGS assembly of Saponaria officinalis var. Norfolk2.</title>
        <authorList>
            <person name="Jenkins J."/>
            <person name="Shu S."/>
            <person name="Grimwood J."/>
            <person name="Barry K."/>
            <person name="Goodstein D."/>
            <person name="Schmutz J."/>
            <person name="Leebens-Mack J."/>
            <person name="Osbourn A."/>
        </authorList>
    </citation>
    <scope>NUCLEOTIDE SEQUENCE [LARGE SCALE GENOMIC DNA]</scope>
    <source>
        <strain evidence="3">JIC</strain>
    </source>
</reference>
<dbReference type="InterPro" id="IPR039159">
    <property type="entry name" value="SAYSD1"/>
</dbReference>
<dbReference type="AlphaFoldDB" id="A0AAW1J7A5"/>